<accession>A0A2W7N5M6</accession>
<evidence type="ECO:0000313" key="2">
    <source>
        <dbReference type="EMBL" id="PZX15023.1"/>
    </source>
</evidence>
<dbReference type="InterPro" id="IPR016181">
    <property type="entry name" value="Acyl_CoA_acyltransferase"/>
</dbReference>
<dbReference type="Gene3D" id="3.40.630.30">
    <property type="match status" value="1"/>
</dbReference>
<keyword evidence="3" id="KW-1185">Reference proteome</keyword>
<dbReference type="EMBL" id="QKZL01000011">
    <property type="protein sequence ID" value="PZX15023.1"/>
    <property type="molecule type" value="Genomic_DNA"/>
</dbReference>
<dbReference type="GO" id="GO:0016747">
    <property type="term" value="F:acyltransferase activity, transferring groups other than amino-acyl groups"/>
    <property type="evidence" value="ECO:0007669"/>
    <property type="project" value="InterPro"/>
</dbReference>
<evidence type="ECO:0000313" key="3">
    <source>
        <dbReference type="Proteomes" id="UP000248916"/>
    </source>
</evidence>
<dbReference type="InterPro" id="IPR000182">
    <property type="entry name" value="GNAT_dom"/>
</dbReference>
<dbReference type="SUPFAM" id="SSF55729">
    <property type="entry name" value="Acyl-CoA N-acyltransferases (Nat)"/>
    <property type="match status" value="1"/>
</dbReference>
<keyword evidence="2" id="KW-0808">Transferase</keyword>
<feature type="domain" description="N-acetyltransferase" evidence="1">
    <location>
        <begin position="11"/>
        <end position="168"/>
    </location>
</feature>
<dbReference type="PANTHER" id="PTHR43138">
    <property type="entry name" value="ACETYLTRANSFERASE, GNAT FAMILY"/>
    <property type="match status" value="1"/>
</dbReference>
<dbReference type="Pfam" id="PF00583">
    <property type="entry name" value="Acetyltransf_1"/>
    <property type="match status" value="1"/>
</dbReference>
<dbReference type="PROSITE" id="PS51186">
    <property type="entry name" value="GNAT"/>
    <property type="match status" value="1"/>
</dbReference>
<name>A0A2W7N5M6_9RHOB</name>
<dbReference type="Proteomes" id="UP000248916">
    <property type="component" value="Unassembled WGS sequence"/>
</dbReference>
<dbReference type="RefSeq" id="WP_234822603.1">
    <property type="nucleotide sequence ID" value="NZ_QKZL01000011.1"/>
</dbReference>
<sequence>MKANQVVNGKLTLRRVTRPGDDARLWAILGPIFRAGDTYAIDPGIAEDDALAYWCGPAHETWLTEDGTGSYYLRANQGGNGDHVCNAGFATSQAARGRGTARGMLEHALDRGRDRGFRAMQFNFVVSRNVRALAIWSDYGFDIVGRVPQAFRHPEEGFVDALVLHRFL</sequence>
<organism evidence="2 3">
    <name type="scientific">Palleronia aestuarii</name>
    <dbReference type="NCBI Taxonomy" id="568105"/>
    <lineage>
        <taxon>Bacteria</taxon>
        <taxon>Pseudomonadati</taxon>
        <taxon>Pseudomonadota</taxon>
        <taxon>Alphaproteobacteria</taxon>
        <taxon>Rhodobacterales</taxon>
        <taxon>Roseobacteraceae</taxon>
        <taxon>Palleronia</taxon>
    </lineage>
</organism>
<comment type="caution">
    <text evidence="2">The sequence shown here is derived from an EMBL/GenBank/DDBJ whole genome shotgun (WGS) entry which is preliminary data.</text>
</comment>
<evidence type="ECO:0000259" key="1">
    <source>
        <dbReference type="PROSITE" id="PS51186"/>
    </source>
</evidence>
<protein>
    <submittedName>
        <fullName evidence="2">Acetyltransferase (GNAT) family protein</fullName>
    </submittedName>
</protein>
<dbReference type="AlphaFoldDB" id="A0A2W7N5M6"/>
<dbReference type="PANTHER" id="PTHR43138:SF1">
    <property type="entry name" value="N-ACETYLTRANSFERASE ACA1"/>
    <property type="match status" value="1"/>
</dbReference>
<proteinExistence type="predicted"/>
<gene>
    <name evidence="2" type="ORF">LX81_02611</name>
</gene>
<reference evidence="2 3" key="1">
    <citation type="submission" date="2018-06" db="EMBL/GenBank/DDBJ databases">
        <title>Genomic Encyclopedia of Archaeal and Bacterial Type Strains, Phase II (KMG-II): from individual species to whole genera.</title>
        <authorList>
            <person name="Goeker M."/>
        </authorList>
    </citation>
    <scope>NUCLEOTIDE SEQUENCE [LARGE SCALE GENOMIC DNA]</scope>
    <source>
        <strain evidence="2 3">DSM 22009</strain>
    </source>
</reference>
<dbReference type="InterPro" id="IPR052742">
    <property type="entry name" value="Mito_N-acetyltransferase"/>
</dbReference>